<comment type="similarity">
    <text evidence="3 14">Belongs to the FIS1 family.</text>
</comment>
<keyword evidence="8 16" id="KW-1133">Transmembrane helix</keyword>
<evidence type="ECO:0000256" key="11">
    <source>
        <dbReference type="ARBA" id="ARBA00023140"/>
    </source>
</evidence>
<dbReference type="Pfam" id="PF14853">
    <property type="entry name" value="Fis1_TPR_C"/>
    <property type="match status" value="1"/>
</dbReference>
<evidence type="ECO:0000256" key="6">
    <source>
        <dbReference type="ARBA" id="ARBA00022703"/>
    </source>
</evidence>
<keyword evidence="6" id="KW-0053">Apoptosis</keyword>
<dbReference type="GO" id="GO:0000266">
    <property type="term" value="P:mitochondrial fission"/>
    <property type="evidence" value="ECO:0007669"/>
    <property type="project" value="UniProtKB-UniRule"/>
</dbReference>
<evidence type="ECO:0000256" key="2">
    <source>
        <dbReference type="ARBA" id="ARBA00004572"/>
    </source>
</evidence>
<accession>A0A8C5MBU8</accession>
<dbReference type="PANTHER" id="PTHR13247">
    <property type="entry name" value="TETRATRICOPEPTIDE REPEAT PROTEIN 11 TPR REPEAT PROTEIN 11"/>
    <property type="match status" value="1"/>
</dbReference>
<dbReference type="InterPro" id="IPR019734">
    <property type="entry name" value="TPR_rpt"/>
</dbReference>
<dbReference type="FunFam" id="1.25.40.10:FF:000147">
    <property type="entry name" value="Mitochondrial fission 1 protein"/>
    <property type="match status" value="1"/>
</dbReference>
<comment type="domain">
    <text evidence="14">The C-terminus is required for mitochondrial localization, while the N-terminus is necessary for mitochondrial fission.</text>
</comment>
<evidence type="ECO:0000313" key="18">
    <source>
        <dbReference type="Proteomes" id="UP000694569"/>
    </source>
</evidence>
<keyword evidence="18" id="KW-1185">Reference proteome</keyword>
<dbReference type="InterPro" id="IPR028061">
    <property type="entry name" value="Fis1_TPR_C"/>
</dbReference>
<evidence type="ECO:0000256" key="16">
    <source>
        <dbReference type="SAM" id="Phobius"/>
    </source>
</evidence>
<keyword evidence="15" id="KW-0802">TPR repeat</keyword>
<dbReference type="AlphaFoldDB" id="A0A8C5MBU8"/>
<reference evidence="17" key="1">
    <citation type="submission" date="2025-08" db="UniProtKB">
        <authorList>
            <consortium name="Ensembl"/>
        </authorList>
    </citation>
    <scope>IDENTIFICATION</scope>
</reference>
<dbReference type="InterPro" id="IPR011990">
    <property type="entry name" value="TPR-like_helical_dom_sf"/>
</dbReference>
<evidence type="ECO:0000256" key="3">
    <source>
        <dbReference type="ARBA" id="ARBA00008937"/>
    </source>
</evidence>
<evidence type="ECO:0000256" key="8">
    <source>
        <dbReference type="ARBA" id="ARBA00022989"/>
    </source>
</evidence>
<evidence type="ECO:0000256" key="14">
    <source>
        <dbReference type="PIRNR" id="PIRNR008835"/>
    </source>
</evidence>
<keyword evidence="9 14" id="KW-0496">Mitochondrion</keyword>
<dbReference type="OrthoDB" id="421154at2759"/>
<evidence type="ECO:0000256" key="15">
    <source>
        <dbReference type="PROSITE-ProRule" id="PRU00339"/>
    </source>
</evidence>
<evidence type="ECO:0000256" key="7">
    <source>
        <dbReference type="ARBA" id="ARBA00022787"/>
    </source>
</evidence>
<feature type="repeat" description="TPR" evidence="15">
    <location>
        <begin position="71"/>
        <end position="104"/>
    </location>
</feature>
<dbReference type="SUPFAM" id="SSF48452">
    <property type="entry name" value="TPR-like"/>
    <property type="match status" value="1"/>
</dbReference>
<dbReference type="Pfam" id="PF14852">
    <property type="entry name" value="Fis1_TPR_N"/>
    <property type="match status" value="1"/>
</dbReference>
<evidence type="ECO:0000256" key="1">
    <source>
        <dbReference type="ARBA" id="ARBA00004549"/>
    </source>
</evidence>
<evidence type="ECO:0000256" key="9">
    <source>
        <dbReference type="ARBA" id="ARBA00023128"/>
    </source>
</evidence>
<dbReference type="Proteomes" id="UP000694569">
    <property type="component" value="Unplaced"/>
</dbReference>
<gene>
    <name evidence="17" type="primary">FIS1</name>
</gene>
<comment type="subcellular location">
    <subcellularLocation>
        <location evidence="2">Mitochondrion outer membrane</location>
        <topology evidence="2">Single-pass membrane protein</topology>
    </subcellularLocation>
    <subcellularLocation>
        <location evidence="1">Peroxisome membrane</location>
        <topology evidence="1">Single-pass membrane protein</topology>
    </subcellularLocation>
</comment>
<keyword evidence="10 14" id="KW-0472">Membrane</keyword>
<dbReference type="GO" id="GO:0005778">
    <property type="term" value="C:peroxisomal membrane"/>
    <property type="evidence" value="ECO:0007669"/>
    <property type="project" value="UniProtKB-SubCell"/>
</dbReference>
<proteinExistence type="inferred from homology"/>
<evidence type="ECO:0000313" key="17">
    <source>
        <dbReference type="Ensembl" id="ENSLLEP00000010769.1"/>
    </source>
</evidence>
<dbReference type="GO" id="GO:0016559">
    <property type="term" value="P:peroxisome fission"/>
    <property type="evidence" value="ECO:0007669"/>
    <property type="project" value="TreeGrafter"/>
</dbReference>
<dbReference type="InterPro" id="IPR033745">
    <property type="entry name" value="Fis1_cytosol"/>
</dbReference>
<dbReference type="PANTHER" id="PTHR13247:SF0">
    <property type="entry name" value="MITOCHONDRIAL FISSION 1 PROTEIN"/>
    <property type="match status" value="1"/>
</dbReference>
<dbReference type="GO" id="GO:0005741">
    <property type="term" value="C:mitochondrial outer membrane"/>
    <property type="evidence" value="ECO:0007669"/>
    <property type="project" value="UniProtKB-SubCell"/>
</dbReference>
<dbReference type="PIRSF" id="PIRSF008835">
    <property type="entry name" value="TPR_repeat_11_Fis1"/>
    <property type="match status" value="1"/>
</dbReference>
<dbReference type="InterPro" id="IPR028058">
    <property type="entry name" value="Fis1_TPR_N"/>
</dbReference>
<evidence type="ECO:0000256" key="13">
    <source>
        <dbReference type="ARBA" id="ARBA00064597"/>
    </source>
</evidence>
<dbReference type="InterPro" id="IPR016543">
    <property type="entry name" value="Fis1"/>
</dbReference>
<name>A0A8C5MBU8_9ANUR</name>
<organism evidence="17 18">
    <name type="scientific">Leptobrachium leishanense</name>
    <name type="common">Leishan spiny toad</name>
    <dbReference type="NCBI Taxonomy" id="445787"/>
    <lineage>
        <taxon>Eukaryota</taxon>
        <taxon>Metazoa</taxon>
        <taxon>Chordata</taxon>
        <taxon>Craniata</taxon>
        <taxon>Vertebrata</taxon>
        <taxon>Euteleostomi</taxon>
        <taxon>Amphibia</taxon>
        <taxon>Batrachia</taxon>
        <taxon>Anura</taxon>
        <taxon>Pelobatoidea</taxon>
        <taxon>Megophryidae</taxon>
        <taxon>Leptobrachium</taxon>
    </lineage>
</organism>
<evidence type="ECO:0000256" key="12">
    <source>
        <dbReference type="ARBA" id="ARBA00054909"/>
    </source>
</evidence>
<keyword evidence="11" id="KW-0576">Peroxisome</keyword>
<dbReference type="Gene3D" id="1.25.40.10">
    <property type="entry name" value="Tetratricopeptide repeat domain"/>
    <property type="match status" value="1"/>
</dbReference>
<comment type="function">
    <text evidence="12">Involved in the fragmentation of the mitochondrial network and its perinuclear clustering. Plays a minor role in the recruitment and association of the fission mediator dynamin-related protein 1 (DNM1L) to the mitochondrial surface and mitochondrial fission. May not be essential for the assembly of functional fission complexes and the subsequent membrane scission event. Also mediates peroxisomal fission. May act when the products of fission are directed toward mitochondrial homeostasis, mitophagy, or apoptosis. Can induce cytochrome c release from the mitochondrion to the cytosol, ultimately leading to apoptosis.</text>
</comment>
<dbReference type="CDD" id="cd12212">
    <property type="entry name" value="Fis1"/>
    <property type="match status" value="1"/>
</dbReference>
<reference evidence="17" key="2">
    <citation type="submission" date="2025-09" db="UniProtKB">
        <authorList>
            <consortium name="Ensembl"/>
        </authorList>
    </citation>
    <scope>IDENTIFICATION</scope>
</reference>
<evidence type="ECO:0000256" key="10">
    <source>
        <dbReference type="ARBA" id="ARBA00023136"/>
    </source>
</evidence>
<dbReference type="Ensembl" id="ENSLLET00000011187.1">
    <property type="protein sequence ID" value="ENSLLEP00000010769.1"/>
    <property type="gene ID" value="ENSLLEG00000006865.1"/>
</dbReference>
<protein>
    <recommendedName>
        <fullName evidence="4 14">Mitochondrial fission 1 protein</fullName>
    </recommendedName>
</protein>
<evidence type="ECO:0000256" key="4">
    <source>
        <dbReference type="ARBA" id="ARBA00014314"/>
    </source>
</evidence>
<feature type="transmembrane region" description="Helical" evidence="16">
    <location>
        <begin position="122"/>
        <end position="147"/>
    </location>
</feature>
<sequence length="151" mass="17026">MEAVLNDLVVVEDLMRFEKKYLAELSSGTITKGTQFEYGWCLIRSRYMDDIRKGVVLLEDLLPKAISDEKRDYLFYLSTAHYRLKEYEEALRYVRTLLKKEPTNSQAKELEKVIEKTMQKDGLVGMAIVGGMALGVAGLAGLIGLAISKAK</sequence>
<keyword evidence="5 16" id="KW-0812">Transmembrane</keyword>
<keyword evidence="7 14" id="KW-1000">Mitochondrion outer membrane</keyword>
<evidence type="ECO:0000256" key="5">
    <source>
        <dbReference type="ARBA" id="ARBA00022692"/>
    </source>
</evidence>
<dbReference type="GeneTree" id="ENSGT00390000000592"/>
<comment type="subunit">
    <text evidence="13">Interacts with DNM1L/DLP1 through the TPR region; may form part of a larger protein complex at the endoplasmic reticulum-mitochondrial interface during mitochondrial fission. Interacts with MARCHF5. Interacts with MIEF1. Interacts with PEX11A, PEX11B and PEX11G.</text>
</comment>
<dbReference type="GO" id="GO:0043653">
    <property type="term" value="P:mitochondrial fragmentation involved in apoptotic process"/>
    <property type="evidence" value="ECO:0007669"/>
    <property type="project" value="TreeGrafter"/>
</dbReference>
<dbReference type="GO" id="GO:0000422">
    <property type="term" value="P:autophagy of mitochondrion"/>
    <property type="evidence" value="ECO:0007669"/>
    <property type="project" value="TreeGrafter"/>
</dbReference>
<dbReference type="PROSITE" id="PS50005">
    <property type="entry name" value="TPR"/>
    <property type="match status" value="1"/>
</dbReference>